<accession>G0S8S4</accession>
<dbReference type="GO" id="GO:0000981">
    <property type="term" value="F:DNA-binding transcription factor activity, RNA polymerase II-specific"/>
    <property type="evidence" value="ECO:0007669"/>
    <property type="project" value="InterPro"/>
</dbReference>
<feature type="compositionally biased region" description="Basic and acidic residues" evidence="2">
    <location>
        <begin position="178"/>
        <end position="189"/>
    </location>
</feature>
<evidence type="ECO:0000313" key="4">
    <source>
        <dbReference type="EMBL" id="EGS20277.1"/>
    </source>
</evidence>
<dbReference type="CDD" id="cd12148">
    <property type="entry name" value="fungal_TF_MHR"/>
    <property type="match status" value="1"/>
</dbReference>
<dbReference type="STRING" id="759272.G0S8S4"/>
<dbReference type="EMBL" id="GL988042">
    <property type="protein sequence ID" value="EGS20277.1"/>
    <property type="molecule type" value="Genomic_DNA"/>
</dbReference>
<dbReference type="InterPro" id="IPR050987">
    <property type="entry name" value="AtrR-like"/>
</dbReference>
<dbReference type="CDD" id="cd00067">
    <property type="entry name" value="GAL4"/>
    <property type="match status" value="1"/>
</dbReference>
<feature type="compositionally biased region" description="Low complexity" evidence="2">
    <location>
        <begin position="349"/>
        <end position="359"/>
    </location>
</feature>
<dbReference type="AlphaFoldDB" id="G0S8S4"/>
<feature type="region of interest" description="Disordered" evidence="2">
    <location>
        <begin position="252"/>
        <end position="289"/>
    </location>
</feature>
<dbReference type="Pfam" id="PF00172">
    <property type="entry name" value="Zn_clus"/>
    <property type="match status" value="1"/>
</dbReference>
<dbReference type="Gene3D" id="4.10.240.10">
    <property type="entry name" value="Zn(2)-C6 fungal-type DNA-binding domain"/>
    <property type="match status" value="1"/>
</dbReference>
<feature type="region of interest" description="Disordered" evidence="2">
    <location>
        <begin position="208"/>
        <end position="233"/>
    </location>
</feature>
<dbReference type="OrthoDB" id="3266505at2759"/>
<organism evidence="5">
    <name type="scientific">Chaetomium thermophilum (strain DSM 1495 / CBS 144.50 / IMI 039719)</name>
    <name type="common">Thermochaetoides thermophila</name>
    <dbReference type="NCBI Taxonomy" id="759272"/>
    <lineage>
        <taxon>Eukaryota</taxon>
        <taxon>Fungi</taxon>
        <taxon>Dikarya</taxon>
        <taxon>Ascomycota</taxon>
        <taxon>Pezizomycotina</taxon>
        <taxon>Sordariomycetes</taxon>
        <taxon>Sordariomycetidae</taxon>
        <taxon>Sordariales</taxon>
        <taxon>Chaetomiaceae</taxon>
        <taxon>Thermochaetoides</taxon>
    </lineage>
</organism>
<evidence type="ECO:0000256" key="1">
    <source>
        <dbReference type="ARBA" id="ARBA00023242"/>
    </source>
</evidence>
<dbReference type="HOGENOM" id="CLU_293377_0_0_1"/>
<dbReference type="SUPFAM" id="SSF57701">
    <property type="entry name" value="Zn2/Cys6 DNA-binding domain"/>
    <property type="match status" value="1"/>
</dbReference>
<feature type="compositionally biased region" description="Polar residues" evidence="2">
    <location>
        <begin position="305"/>
        <end position="328"/>
    </location>
</feature>
<dbReference type="RefSeq" id="XP_006694426.1">
    <property type="nucleotide sequence ID" value="XM_006694363.1"/>
</dbReference>
<protein>
    <recommendedName>
        <fullName evidence="3">Zn(2)-C6 fungal-type domain-containing protein</fullName>
    </recommendedName>
</protein>
<evidence type="ECO:0000313" key="5">
    <source>
        <dbReference type="Proteomes" id="UP000008066"/>
    </source>
</evidence>
<dbReference type="InterPro" id="IPR001138">
    <property type="entry name" value="Zn2Cys6_DnaBD"/>
</dbReference>
<sequence>MKGKSLDVVAYKGCVELYVTGDNEVVDQRISQNESWTGWEHMGGSVETKPTLDWLKPTLPTQSHRALLMSLVVPSLFPLGNRGSRAGKIRQRGFGAYCTAAVIPHTGLRSAGGRHWVRQQWMSPAVGGRHLEAINKCIAKHAGDVVTAKNPTPKPSSSAAQSLNREGGWRGQSAAAGHRLDTQRQRARPDGASCTYYQGSMESWKLREGGALARDRDKDEGGRKASRRAPPDRALCRAARVDWLKGLPLFGHQRTSERAPAQAPDTRALSPPPRVPTPSSPTSELSEFTQLPSELSIAAFASPAQRGSPSASTEQLSSIADTNHTSVISPRRCQTMPRPSHSSAHPDQPTATTTSTPSPLHRLPVNPRRKKVAPDERKRVATACNSCNVRRIKCSGEKPCRQCATSQRECLYPEPVERVTVPKAELESLRRRVAELESQLASRDAVPTFASSDEPCPRLPGGIDGRMLADPAGTTRYLGETSGATFLDTLKELINTATPLALVLDGRSGETPAGAAFLGSVGQYQTHDSRPLRLPDVNPYSLPPEADITATLTELCYFIRDGHGAFASGGTLFWPFEDPKNTVETAAVAGNGSTDRRAALALCHMALAFGRLLRLREPGSVADGQLGEDSFARARLLLGNLLDRTTYTTNDIAVLALMALYLIENNRRDAAYVAVSNAMTISVMNGLHRGSGTLSEIDVRTFWTVYVLDSGLPSPAGLRAHIELCKISDYIVYSSYRAGGSANKATAHVDKALELLRKWHAALPPALCLPDPLTLFPPDPFTQAAFTGELLSGAENFGQDRAAWALHMNYNQLVILSVRPAMLMAVWKAIASIVFNINQPFDIENHPQIEPIRACSDAARRNLRLGRLMRLRSPRQKLLLQDLHNIFNAAVILTMHQIVFVNLRTQDLDDINWAADVFESEAQTGSEYARDCEQVLRDLKYLCNQLRNPIHDPNMKQVLLSQEGVLRDFLPPPANGETSAATTVANGGQQIAATPPQAPPSAKQGDTLYQRVRAIYQTLACWWKADYMQFYNTFLS</sequence>
<dbReference type="InterPro" id="IPR036864">
    <property type="entry name" value="Zn2-C6_fun-type_DNA-bd_sf"/>
</dbReference>
<evidence type="ECO:0000259" key="3">
    <source>
        <dbReference type="PROSITE" id="PS50048"/>
    </source>
</evidence>
<dbReference type="PANTHER" id="PTHR46910:SF39">
    <property type="entry name" value="ZN(II)2CYS6 TRANSCRIPTION FACTOR (EUROFUNG)"/>
    <property type="match status" value="1"/>
</dbReference>
<name>G0S8S4_CHATD</name>
<dbReference type="PANTHER" id="PTHR46910">
    <property type="entry name" value="TRANSCRIPTION FACTOR PDR1"/>
    <property type="match status" value="1"/>
</dbReference>
<evidence type="ECO:0000256" key="2">
    <source>
        <dbReference type="SAM" id="MobiDB-lite"/>
    </source>
</evidence>
<dbReference type="eggNOG" id="ENOG502SJTR">
    <property type="taxonomic scope" value="Eukaryota"/>
</dbReference>
<dbReference type="KEGG" id="cthr:CTHT_0040160"/>
<feature type="region of interest" description="Disordered" evidence="2">
    <location>
        <begin position="146"/>
        <end position="194"/>
    </location>
</feature>
<dbReference type="PROSITE" id="PS50048">
    <property type="entry name" value="ZN2_CY6_FUNGAL_2"/>
    <property type="match status" value="1"/>
</dbReference>
<keyword evidence="5" id="KW-1185">Reference proteome</keyword>
<keyword evidence="1" id="KW-0539">Nucleus</keyword>
<dbReference type="Proteomes" id="UP000008066">
    <property type="component" value="Unassembled WGS sequence"/>
</dbReference>
<feature type="domain" description="Zn(2)-C6 fungal-type" evidence="3">
    <location>
        <begin position="383"/>
        <end position="412"/>
    </location>
</feature>
<feature type="region of interest" description="Disordered" evidence="2">
    <location>
        <begin position="445"/>
        <end position="464"/>
    </location>
</feature>
<feature type="compositionally biased region" description="Polar residues" evidence="2">
    <location>
        <begin position="155"/>
        <end position="164"/>
    </location>
</feature>
<feature type="compositionally biased region" description="Pro residues" evidence="2">
    <location>
        <begin position="270"/>
        <end position="279"/>
    </location>
</feature>
<dbReference type="GeneID" id="18258054"/>
<dbReference type="SMART" id="SM00066">
    <property type="entry name" value="GAL4"/>
    <property type="match status" value="1"/>
</dbReference>
<feature type="region of interest" description="Disordered" evidence="2">
    <location>
        <begin position="302"/>
        <end position="379"/>
    </location>
</feature>
<dbReference type="OMA" id="NAMTISV"/>
<reference evidence="4 5" key="1">
    <citation type="journal article" date="2011" name="Cell">
        <title>Insight into structure and assembly of the nuclear pore complex by utilizing the genome of a eukaryotic thermophile.</title>
        <authorList>
            <person name="Amlacher S."/>
            <person name="Sarges P."/>
            <person name="Flemming D."/>
            <person name="van Noort V."/>
            <person name="Kunze R."/>
            <person name="Devos D.P."/>
            <person name="Arumugam M."/>
            <person name="Bork P."/>
            <person name="Hurt E."/>
        </authorList>
    </citation>
    <scope>NUCLEOTIDE SEQUENCE [LARGE SCALE GENOMIC DNA]</scope>
    <source>
        <strain evidence="5">DSM 1495 / CBS 144.50 / IMI 039719</strain>
    </source>
</reference>
<dbReference type="GO" id="GO:0008270">
    <property type="term" value="F:zinc ion binding"/>
    <property type="evidence" value="ECO:0007669"/>
    <property type="project" value="InterPro"/>
</dbReference>
<gene>
    <name evidence="4" type="ORF">CTHT_0040160</name>
</gene>
<proteinExistence type="predicted"/>